<comment type="similarity">
    <text evidence="7">Belongs to the glycosyltransferase 87 family.</text>
</comment>
<comment type="caution">
    <text evidence="9">The sequence shown here is derived from an EMBL/GenBank/DDBJ whole genome shotgun (WGS) entry which is preliminary data.</text>
</comment>
<evidence type="ECO:0000256" key="2">
    <source>
        <dbReference type="ARBA" id="ARBA00022475"/>
    </source>
</evidence>
<dbReference type="Proteomes" id="UP001156641">
    <property type="component" value="Unassembled WGS sequence"/>
</dbReference>
<feature type="transmembrane region" description="Helical" evidence="8">
    <location>
        <begin position="286"/>
        <end position="310"/>
    </location>
</feature>
<evidence type="ECO:0000313" key="9">
    <source>
        <dbReference type="EMBL" id="GLR67402.1"/>
    </source>
</evidence>
<feature type="transmembrane region" description="Helical" evidence="8">
    <location>
        <begin position="118"/>
        <end position="143"/>
    </location>
</feature>
<keyword evidence="6 8" id="KW-0472">Membrane</keyword>
<evidence type="ECO:0000256" key="7">
    <source>
        <dbReference type="ARBA" id="ARBA00024033"/>
    </source>
</evidence>
<evidence type="ECO:0000256" key="3">
    <source>
        <dbReference type="ARBA" id="ARBA00022679"/>
    </source>
</evidence>
<keyword evidence="5 8" id="KW-1133">Transmembrane helix</keyword>
<dbReference type="InterPro" id="IPR018584">
    <property type="entry name" value="GT87"/>
</dbReference>
<protein>
    <recommendedName>
        <fullName evidence="11">DUF2029 domain-containing protein</fullName>
    </recommendedName>
</protein>
<name>A0ABQ6A9W7_9PROT</name>
<feature type="transmembrane region" description="Helical" evidence="8">
    <location>
        <begin position="226"/>
        <end position="252"/>
    </location>
</feature>
<keyword evidence="2" id="KW-1003">Cell membrane</keyword>
<gene>
    <name evidence="9" type="ORF">GCM10010909_20830</name>
</gene>
<dbReference type="Pfam" id="PF09594">
    <property type="entry name" value="GT87"/>
    <property type="match status" value="1"/>
</dbReference>
<feature type="transmembrane region" description="Helical" evidence="8">
    <location>
        <begin position="191"/>
        <end position="214"/>
    </location>
</feature>
<reference evidence="10" key="1">
    <citation type="journal article" date="2019" name="Int. J. Syst. Evol. Microbiol.">
        <title>The Global Catalogue of Microorganisms (GCM) 10K type strain sequencing project: providing services to taxonomists for standard genome sequencing and annotation.</title>
        <authorList>
            <consortium name="The Broad Institute Genomics Platform"/>
            <consortium name="The Broad Institute Genome Sequencing Center for Infectious Disease"/>
            <person name="Wu L."/>
            <person name="Ma J."/>
        </authorList>
    </citation>
    <scope>NUCLEOTIDE SEQUENCE [LARGE SCALE GENOMIC DNA]</scope>
    <source>
        <strain evidence="10">NBRC 112502</strain>
    </source>
</reference>
<feature type="transmembrane region" description="Helical" evidence="8">
    <location>
        <begin position="366"/>
        <end position="393"/>
    </location>
</feature>
<comment type="subcellular location">
    <subcellularLocation>
        <location evidence="1">Cell membrane</location>
        <topology evidence="1">Multi-pass membrane protein</topology>
    </subcellularLocation>
</comment>
<evidence type="ECO:0008006" key="11">
    <source>
        <dbReference type="Google" id="ProtNLM"/>
    </source>
</evidence>
<sequence>MGGVWQRLRAYLVLSWRMGAYGLLVAFWMVLLQAAGTHMAPRLSYLTAHRPIANDAPCGRPECDFSVFWPAGRLAREHAYATLYTPQPFSRAAATMLLPGSQIETFFYPPPMLLPVALISYLPFEWGFFVWTFGMLLLAAAVLRRARLPWGVILAGLLSPAALLDIQLGQVNILGYALFLAGLLLSSERRGAAGGLLGFLACKPQIGLLAPVVLLAQRNGRALGGFLLVVGLLVAMVVAIFGLDAISAYLTIGRAEDARVLDLPFHPLSNEGWGLSVFWMLRSLHAGVPLAGAVQAGVSLCAAGVCYWLWRQANILHAVKVEMTVFLALLATPFGYTGEMVAYSLVLAAAAQSRGWRIDLLDALFWLWPGICLFVSVQTGVLLTPLVVLLTLVRSWVRAGIGAPYLLRATE</sequence>
<evidence type="ECO:0000256" key="5">
    <source>
        <dbReference type="ARBA" id="ARBA00022989"/>
    </source>
</evidence>
<evidence type="ECO:0000256" key="6">
    <source>
        <dbReference type="ARBA" id="ARBA00023136"/>
    </source>
</evidence>
<organism evidence="9 10">
    <name type="scientific">Acidocella aquatica</name>
    <dbReference type="NCBI Taxonomy" id="1922313"/>
    <lineage>
        <taxon>Bacteria</taxon>
        <taxon>Pseudomonadati</taxon>
        <taxon>Pseudomonadota</taxon>
        <taxon>Alphaproteobacteria</taxon>
        <taxon>Acetobacterales</taxon>
        <taxon>Acidocellaceae</taxon>
        <taxon>Acidocella</taxon>
    </lineage>
</organism>
<feature type="transmembrane region" description="Helical" evidence="8">
    <location>
        <begin position="322"/>
        <end position="346"/>
    </location>
</feature>
<accession>A0ABQ6A9W7</accession>
<dbReference type="RefSeq" id="WP_284258134.1">
    <property type="nucleotide sequence ID" value="NZ_BSOS01000065.1"/>
</dbReference>
<feature type="transmembrane region" description="Helical" evidence="8">
    <location>
        <begin position="150"/>
        <end position="179"/>
    </location>
</feature>
<evidence type="ECO:0000256" key="8">
    <source>
        <dbReference type="SAM" id="Phobius"/>
    </source>
</evidence>
<keyword evidence="4 8" id="KW-0812">Transmembrane</keyword>
<keyword evidence="3" id="KW-0808">Transferase</keyword>
<keyword evidence="10" id="KW-1185">Reference proteome</keyword>
<evidence type="ECO:0000256" key="4">
    <source>
        <dbReference type="ARBA" id="ARBA00022692"/>
    </source>
</evidence>
<evidence type="ECO:0000256" key="1">
    <source>
        <dbReference type="ARBA" id="ARBA00004651"/>
    </source>
</evidence>
<proteinExistence type="inferred from homology"/>
<evidence type="ECO:0000313" key="10">
    <source>
        <dbReference type="Proteomes" id="UP001156641"/>
    </source>
</evidence>
<feature type="transmembrane region" description="Helical" evidence="8">
    <location>
        <begin position="12"/>
        <end position="35"/>
    </location>
</feature>
<dbReference type="EMBL" id="BSOS01000065">
    <property type="protein sequence ID" value="GLR67402.1"/>
    <property type="molecule type" value="Genomic_DNA"/>
</dbReference>